<keyword evidence="4" id="KW-0408">Iron</keyword>
<keyword evidence="2" id="KW-0949">S-adenosyl-L-methionine</keyword>
<dbReference type="InterPro" id="IPR023885">
    <property type="entry name" value="4Fe4S-binding_SPASM_dom"/>
</dbReference>
<sequence length="268" mass="31244">MSNDIFKKIIDEIAEIGSEVIAITGLGEPLIDKDLETKIKYAKQRNIRIVQLFTNAALLDEERTEKLIKAGLDNIIISTDAADKETYEKIRLNLPFEKVERNIKNFIRIRNALKVEKPKIKLNMTVFGENVHQRTYFHRKYKDYVDGIHFSYARQWGEDKSTFSKSDTVVNRYMSKTRVYPCPLLWLHFNVFWDGSVPLCCMDFDCTHPLGQINTMSIKNIWHGNKLNSVRDQHNMGKSNENKLCKDCMYYISWFSASVAAKKKEFVV</sequence>
<dbReference type="InterPro" id="IPR013785">
    <property type="entry name" value="Aldolase_TIM"/>
</dbReference>
<keyword evidence="3" id="KW-0479">Metal-binding</keyword>
<dbReference type="GO" id="GO:0051536">
    <property type="term" value="F:iron-sulfur cluster binding"/>
    <property type="evidence" value="ECO:0007669"/>
    <property type="project" value="UniProtKB-KW"/>
</dbReference>
<dbReference type="Gene3D" id="3.20.20.70">
    <property type="entry name" value="Aldolase class I"/>
    <property type="match status" value="1"/>
</dbReference>
<evidence type="ECO:0000259" key="6">
    <source>
        <dbReference type="Pfam" id="PF04055"/>
    </source>
</evidence>
<dbReference type="InterPro" id="IPR007197">
    <property type="entry name" value="rSAM"/>
</dbReference>
<dbReference type="PANTHER" id="PTHR11228">
    <property type="entry name" value="RADICAL SAM DOMAIN PROTEIN"/>
    <property type="match status" value="1"/>
</dbReference>
<evidence type="ECO:0000259" key="7">
    <source>
        <dbReference type="Pfam" id="PF13186"/>
    </source>
</evidence>
<evidence type="ECO:0000256" key="5">
    <source>
        <dbReference type="ARBA" id="ARBA00023014"/>
    </source>
</evidence>
<feature type="domain" description="Radical SAM core" evidence="6">
    <location>
        <begin position="6"/>
        <end position="109"/>
    </location>
</feature>
<evidence type="ECO:0000313" key="9">
    <source>
        <dbReference type="Proteomes" id="UP000218542"/>
    </source>
</evidence>
<protein>
    <submittedName>
        <fullName evidence="8">Conserved protein</fullName>
    </submittedName>
</protein>
<feature type="domain" description="4Fe4S-binding SPASM" evidence="7">
    <location>
        <begin position="182"/>
        <end position="249"/>
    </location>
</feature>
<dbReference type="CDD" id="cd01335">
    <property type="entry name" value="Radical_SAM"/>
    <property type="match status" value="1"/>
</dbReference>
<dbReference type="InterPro" id="IPR050377">
    <property type="entry name" value="Radical_SAM_PqqE_MftC-like"/>
</dbReference>
<dbReference type="InterPro" id="IPR058240">
    <property type="entry name" value="rSAM_sf"/>
</dbReference>
<comment type="cofactor">
    <cofactor evidence="1">
        <name>[4Fe-4S] cluster</name>
        <dbReference type="ChEBI" id="CHEBI:49883"/>
    </cofactor>
</comment>
<dbReference type="AlphaFoldDB" id="A0A286TX10"/>
<evidence type="ECO:0000256" key="3">
    <source>
        <dbReference type="ARBA" id="ARBA00022723"/>
    </source>
</evidence>
<evidence type="ECO:0000256" key="2">
    <source>
        <dbReference type="ARBA" id="ARBA00022691"/>
    </source>
</evidence>
<keyword evidence="5" id="KW-0411">Iron-sulfur</keyword>
<dbReference type="PANTHER" id="PTHR11228:SF7">
    <property type="entry name" value="PQQA PEPTIDE CYCLASE"/>
    <property type="match status" value="1"/>
</dbReference>
<dbReference type="SUPFAM" id="SSF102114">
    <property type="entry name" value="Radical SAM enzymes"/>
    <property type="match status" value="1"/>
</dbReference>
<reference evidence="9" key="1">
    <citation type="journal article" date="2017" name="Environ. Microbiol. Rep.">
        <title>Genetic Diversity of Marine Anaerobic Ammonium-Oxidizing Bacteria as Revealed by Genomic and Proteomic Analyses of 'Candidatus Scalindua japonica'.</title>
        <authorList>
            <person name="Oshiki M."/>
            <person name="Mizuto K."/>
            <person name="Kimura Z."/>
            <person name="Kindaichi T."/>
            <person name="Satoh H."/>
            <person name="Okabe S."/>
        </authorList>
    </citation>
    <scope>NUCLEOTIDE SEQUENCE [LARGE SCALE GENOMIC DNA]</scope>
    <source>
        <strain evidence="9">husup-a2</strain>
    </source>
</reference>
<dbReference type="GO" id="GO:0003824">
    <property type="term" value="F:catalytic activity"/>
    <property type="evidence" value="ECO:0007669"/>
    <property type="project" value="InterPro"/>
</dbReference>
<dbReference type="Pfam" id="PF13186">
    <property type="entry name" value="SPASM"/>
    <property type="match status" value="1"/>
</dbReference>
<proteinExistence type="predicted"/>
<dbReference type="GO" id="GO:0046872">
    <property type="term" value="F:metal ion binding"/>
    <property type="evidence" value="ECO:0007669"/>
    <property type="project" value="UniProtKB-KW"/>
</dbReference>
<organism evidence="8 9">
    <name type="scientific">Candidatus Scalindua japonica</name>
    <dbReference type="NCBI Taxonomy" id="1284222"/>
    <lineage>
        <taxon>Bacteria</taxon>
        <taxon>Pseudomonadati</taxon>
        <taxon>Planctomycetota</taxon>
        <taxon>Candidatus Brocadiia</taxon>
        <taxon>Candidatus Brocadiales</taxon>
        <taxon>Candidatus Scalinduaceae</taxon>
        <taxon>Candidatus Scalindua</taxon>
    </lineage>
</organism>
<dbReference type="GO" id="GO:0006783">
    <property type="term" value="P:heme biosynthetic process"/>
    <property type="evidence" value="ECO:0007669"/>
    <property type="project" value="TreeGrafter"/>
</dbReference>
<keyword evidence="9" id="KW-1185">Reference proteome</keyword>
<dbReference type="EMBL" id="BAOS01000011">
    <property type="protein sequence ID" value="GAX60418.1"/>
    <property type="molecule type" value="Genomic_DNA"/>
</dbReference>
<dbReference type="CDD" id="cd21109">
    <property type="entry name" value="SPASM"/>
    <property type="match status" value="1"/>
</dbReference>
<accession>A0A286TX10</accession>
<comment type="caution">
    <text evidence="8">The sequence shown here is derived from an EMBL/GenBank/DDBJ whole genome shotgun (WGS) entry which is preliminary data.</text>
</comment>
<dbReference type="Proteomes" id="UP000218542">
    <property type="component" value="Unassembled WGS sequence"/>
</dbReference>
<evidence type="ECO:0000313" key="8">
    <source>
        <dbReference type="EMBL" id="GAX60418.1"/>
    </source>
</evidence>
<gene>
    <name evidence="8" type="primary">moaA</name>
    <name evidence="8" type="ORF">SCALIN_C11_0029</name>
</gene>
<evidence type="ECO:0000256" key="4">
    <source>
        <dbReference type="ARBA" id="ARBA00023004"/>
    </source>
</evidence>
<dbReference type="Pfam" id="PF04055">
    <property type="entry name" value="Radical_SAM"/>
    <property type="match status" value="1"/>
</dbReference>
<evidence type="ECO:0000256" key="1">
    <source>
        <dbReference type="ARBA" id="ARBA00001966"/>
    </source>
</evidence>
<name>A0A286TX10_9BACT</name>